<accession>A0A8W8NIB1</accession>
<dbReference type="Proteomes" id="UP000005408">
    <property type="component" value="Unassembled WGS sequence"/>
</dbReference>
<evidence type="ECO:0000256" key="1">
    <source>
        <dbReference type="ARBA" id="ARBA00009789"/>
    </source>
</evidence>
<dbReference type="Gene3D" id="3.90.550.10">
    <property type="entry name" value="Spore Coat Polysaccharide Biosynthesis Protein SpsA, Chain A"/>
    <property type="match status" value="1"/>
</dbReference>
<comment type="similarity">
    <text evidence="1">Belongs to the IspD/TarI cytidylyltransferase family. IspD subfamily.</text>
</comment>
<dbReference type="AlphaFoldDB" id="A0A8W8NIB1"/>
<dbReference type="GO" id="GO:0005829">
    <property type="term" value="C:cytosol"/>
    <property type="evidence" value="ECO:0007669"/>
    <property type="project" value="TreeGrafter"/>
</dbReference>
<evidence type="ECO:0000313" key="6">
    <source>
        <dbReference type="Proteomes" id="UP000005408"/>
    </source>
</evidence>
<evidence type="ECO:0008006" key="7">
    <source>
        <dbReference type="Google" id="ProtNLM"/>
    </source>
</evidence>
<protein>
    <recommendedName>
        <fullName evidence="7">2-C-methyl-D-erythritol 4-phosphate cytidylyltransferase-like protein</fullName>
    </recommendedName>
</protein>
<dbReference type="EnsemblMetazoa" id="G5924.1">
    <property type="protein sequence ID" value="G5924.1:cds"/>
    <property type="gene ID" value="G5924"/>
</dbReference>
<evidence type="ECO:0000256" key="3">
    <source>
        <dbReference type="ARBA" id="ARBA00022695"/>
    </source>
</evidence>
<keyword evidence="2" id="KW-0808">Transferase</keyword>
<dbReference type="PANTHER" id="PTHR43015">
    <property type="entry name" value="D-RIBITOL-5-PHOSPHATE CYTIDYLYLTRANSFERASE"/>
    <property type="match status" value="1"/>
</dbReference>
<reference evidence="5" key="1">
    <citation type="submission" date="2022-08" db="UniProtKB">
        <authorList>
            <consortium name="EnsemblMetazoa"/>
        </authorList>
    </citation>
    <scope>IDENTIFICATION</scope>
    <source>
        <strain evidence="5">05x7-T-G4-1.051#20</strain>
    </source>
</reference>
<evidence type="ECO:0000256" key="4">
    <source>
        <dbReference type="SAM" id="MobiDB-lite"/>
    </source>
</evidence>
<dbReference type="CDD" id="cd02516">
    <property type="entry name" value="CDP-ME_synthetase"/>
    <property type="match status" value="1"/>
</dbReference>
<proteinExistence type="inferred from homology"/>
<dbReference type="GO" id="GO:0035269">
    <property type="term" value="P:protein O-linked glycosylation via mannose"/>
    <property type="evidence" value="ECO:0007669"/>
    <property type="project" value="TreeGrafter"/>
</dbReference>
<dbReference type="SUPFAM" id="SSF53448">
    <property type="entry name" value="Nucleotide-diphospho-sugar transferases"/>
    <property type="match status" value="1"/>
</dbReference>
<dbReference type="InterPro" id="IPR029044">
    <property type="entry name" value="Nucleotide-diphossugar_trans"/>
</dbReference>
<organism evidence="5 6">
    <name type="scientific">Magallana gigas</name>
    <name type="common">Pacific oyster</name>
    <name type="synonym">Crassostrea gigas</name>
    <dbReference type="NCBI Taxonomy" id="29159"/>
    <lineage>
        <taxon>Eukaryota</taxon>
        <taxon>Metazoa</taxon>
        <taxon>Spiralia</taxon>
        <taxon>Lophotrochozoa</taxon>
        <taxon>Mollusca</taxon>
        <taxon>Bivalvia</taxon>
        <taxon>Autobranchia</taxon>
        <taxon>Pteriomorphia</taxon>
        <taxon>Ostreida</taxon>
        <taxon>Ostreoidea</taxon>
        <taxon>Ostreidae</taxon>
        <taxon>Magallana</taxon>
    </lineage>
</organism>
<dbReference type="InterPro" id="IPR034683">
    <property type="entry name" value="IspD/TarI"/>
</dbReference>
<keyword evidence="3" id="KW-0548">Nucleotidyltransferase</keyword>
<dbReference type="GO" id="GO:0047349">
    <property type="term" value="F:D-ribitol-5-phosphate cytidylyltransferase activity"/>
    <property type="evidence" value="ECO:0007669"/>
    <property type="project" value="TreeGrafter"/>
</dbReference>
<feature type="region of interest" description="Disordered" evidence="4">
    <location>
        <begin position="351"/>
        <end position="371"/>
    </location>
</feature>
<dbReference type="Pfam" id="PF01128">
    <property type="entry name" value="IspD"/>
    <property type="match status" value="1"/>
</dbReference>
<evidence type="ECO:0000256" key="2">
    <source>
        <dbReference type="ARBA" id="ARBA00022679"/>
    </source>
</evidence>
<evidence type="ECO:0000313" key="5">
    <source>
        <dbReference type="EnsemblMetazoa" id="G5924.1:cds"/>
    </source>
</evidence>
<name>A0A8W8NIB1_MAGGI</name>
<sequence length="460" mass="51214">MRILSKTHSGLIYVYHSQDLLTVTDYRRDAMDFPVFVVLPGSGVGLRFGTPVPKQYTDIRNKSLFLYTVQAFHRFPWIHTIVVVVSPSDIPLVQEQLEGNNLTRVRVVAGAKTRHRSIYNGVKALKDVCRGDDVVLIHDIVRVLAEEHVVKDVANAARLHGASGITRPLTSTVIAKSSDGFLSESLDRTKYLASEMPQGFNFNVINTAFEKATEYDFEFGTECLHLALKYTGTKAWLVEGPDSLWKVTYRKDLFAAEGILTENLSSIYVEEGSSHLRDTVMSCIASSGLKISSEKTPNCTDSGFIFFVPQKSLELEIATKIKKICSLMNKITLDHSAEDSDSSLNVLTDKMNNSEESSGTEESSGKNKGTHNTVNKVCTKCSFLTRKTVVTLVEIDKNDERREIIEDVRDQILGECLPENVDICVVVYHSEANSHKVGSLVASLVRNQDSGMNYQVLYVE</sequence>
<dbReference type="PANTHER" id="PTHR43015:SF1">
    <property type="entry name" value="D-RIBITOL-5-PHOSPHATE CYTIDYLYLTRANSFERASE"/>
    <property type="match status" value="1"/>
</dbReference>
<keyword evidence="6" id="KW-1185">Reference proteome</keyword>